<proteinExistence type="predicted"/>
<gene>
    <name evidence="2" type="ORF">LOTGIDRAFT_154108</name>
</gene>
<dbReference type="GeneID" id="20236214"/>
<dbReference type="CTD" id="20236214"/>
<name>V3ZD50_LOTGI</name>
<dbReference type="EMBL" id="KB202619">
    <property type="protein sequence ID" value="ESO89033.1"/>
    <property type="molecule type" value="Genomic_DNA"/>
</dbReference>
<dbReference type="PROSITE" id="PS50106">
    <property type="entry name" value="PDZ"/>
    <property type="match status" value="1"/>
</dbReference>
<protein>
    <recommendedName>
        <fullName evidence="1">PDZ domain-containing protein</fullName>
    </recommendedName>
</protein>
<dbReference type="Pfam" id="PF17820">
    <property type="entry name" value="PDZ_6"/>
    <property type="match status" value="1"/>
</dbReference>
<dbReference type="AlphaFoldDB" id="V3ZD50"/>
<sequence length="127" mass="14565">MTRCSIEGYKHVHESSSEKEWDQNFKKYTDDILQSYSVQKINPNSKAYNEGVQVGDYLETVNGHPTQNLNIGDTQQIIKNSKDELLLELRRSLLLDVDHAVNMKLRMSLVLKVSLSNVDNAVNKWLS</sequence>
<dbReference type="Gene3D" id="2.30.42.10">
    <property type="match status" value="1"/>
</dbReference>
<accession>V3ZD50</accession>
<dbReference type="RefSeq" id="XP_009060079.1">
    <property type="nucleotide sequence ID" value="XM_009061831.1"/>
</dbReference>
<feature type="domain" description="PDZ" evidence="1">
    <location>
        <begin position="38"/>
        <end position="93"/>
    </location>
</feature>
<dbReference type="KEGG" id="lgi:LOTGIDRAFT_154108"/>
<evidence type="ECO:0000313" key="3">
    <source>
        <dbReference type="Proteomes" id="UP000030746"/>
    </source>
</evidence>
<evidence type="ECO:0000313" key="2">
    <source>
        <dbReference type="EMBL" id="ESO89033.1"/>
    </source>
</evidence>
<dbReference type="InterPro" id="IPR041489">
    <property type="entry name" value="PDZ_6"/>
</dbReference>
<dbReference type="OrthoDB" id="44841at2759"/>
<dbReference type="HOGENOM" id="CLU_1972994_0_0_1"/>
<organism evidence="2 3">
    <name type="scientific">Lottia gigantea</name>
    <name type="common">Giant owl limpet</name>
    <dbReference type="NCBI Taxonomy" id="225164"/>
    <lineage>
        <taxon>Eukaryota</taxon>
        <taxon>Metazoa</taxon>
        <taxon>Spiralia</taxon>
        <taxon>Lophotrochozoa</taxon>
        <taxon>Mollusca</taxon>
        <taxon>Gastropoda</taxon>
        <taxon>Patellogastropoda</taxon>
        <taxon>Lottioidea</taxon>
        <taxon>Lottiidae</taxon>
        <taxon>Lottia</taxon>
    </lineage>
</organism>
<evidence type="ECO:0000259" key="1">
    <source>
        <dbReference type="PROSITE" id="PS50106"/>
    </source>
</evidence>
<dbReference type="Proteomes" id="UP000030746">
    <property type="component" value="Unassembled WGS sequence"/>
</dbReference>
<dbReference type="SUPFAM" id="SSF50156">
    <property type="entry name" value="PDZ domain-like"/>
    <property type="match status" value="1"/>
</dbReference>
<dbReference type="InterPro" id="IPR036034">
    <property type="entry name" value="PDZ_sf"/>
</dbReference>
<keyword evidence="3" id="KW-1185">Reference proteome</keyword>
<reference evidence="2 3" key="1">
    <citation type="journal article" date="2013" name="Nature">
        <title>Insights into bilaterian evolution from three spiralian genomes.</title>
        <authorList>
            <person name="Simakov O."/>
            <person name="Marletaz F."/>
            <person name="Cho S.J."/>
            <person name="Edsinger-Gonzales E."/>
            <person name="Havlak P."/>
            <person name="Hellsten U."/>
            <person name="Kuo D.H."/>
            <person name="Larsson T."/>
            <person name="Lv J."/>
            <person name="Arendt D."/>
            <person name="Savage R."/>
            <person name="Osoegawa K."/>
            <person name="de Jong P."/>
            <person name="Grimwood J."/>
            <person name="Chapman J.A."/>
            <person name="Shapiro H."/>
            <person name="Aerts A."/>
            <person name="Otillar R.P."/>
            <person name="Terry A.Y."/>
            <person name="Boore J.L."/>
            <person name="Grigoriev I.V."/>
            <person name="Lindberg D.R."/>
            <person name="Seaver E.C."/>
            <person name="Weisblat D.A."/>
            <person name="Putnam N.H."/>
            <person name="Rokhsar D.S."/>
        </authorList>
    </citation>
    <scope>NUCLEOTIDE SEQUENCE [LARGE SCALE GENOMIC DNA]</scope>
</reference>
<dbReference type="InterPro" id="IPR001478">
    <property type="entry name" value="PDZ"/>
</dbReference>